<name>A0A9P7D0L2_9AGAM</name>
<accession>A0A9P7D0L2</accession>
<evidence type="ECO:0000313" key="3">
    <source>
        <dbReference type="Proteomes" id="UP000714275"/>
    </source>
</evidence>
<evidence type="ECO:0000313" key="2">
    <source>
        <dbReference type="EMBL" id="KAG1774121.1"/>
    </source>
</evidence>
<feature type="transmembrane region" description="Helical" evidence="1">
    <location>
        <begin position="80"/>
        <end position="101"/>
    </location>
</feature>
<evidence type="ECO:0000256" key="1">
    <source>
        <dbReference type="SAM" id="Phobius"/>
    </source>
</evidence>
<organism evidence="2 3">
    <name type="scientific">Suillus placidus</name>
    <dbReference type="NCBI Taxonomy" id="48579"/>
    <lineage>
        <taxon>Eukaryota</taxon>
        <taxon>Fungi</taxon>
        <taxon>Dikarya</taxon>
        <taxon>Basidiomycota</taxon>
        <taxon>Agaricomycotina</taxon>
        <taxon>Agaricomycetes</taxon>
        <taxon>Agaricomycetidae</taxon>
        <taxon>Boletales</taxon>
        <taxon>Suillineae</taxon>
        <taxon>Suillaceae</taxon>
        <taxon>Suillus</taxon>
    </lineage>
</organism>
<proteinExistence type="predicted"/>
<dbReference type="AlphaFoldDB" id="A0A9P7D0L2"/>
<sequence length="140" mass="15742">MFQECTYHDSGADTQLLIAETWILVTVWELLALCLAVWIVIKHLRELRRPSTGWTVQDCFTVLNQTHLLTLQRLILCRSYLGILQILVLVEVFVLGSLLILGVRGYHAKLVAADEAAGMVTLEHARMSTGSDVQHGKRSE</sequence>
<reference evidence="2" key="1">
    <citation type="journal article" date="2020" name="New Phytol.">
        <title>Comparative genomics reveals dynamic genome evolution in host specialist ectomycorrhizal fungi.</title>
        <authorList>
            <person name="Lofgren L.A."/>
            <person name="Nguyen N.H."/>
            <person name="Vilgalys R."/>
            <person name="Ruytinx J."/>
            <person name="Liao H.L."/>
            <person name="Branco S."/>
            <person name="Kuo A."/>
            <person name="LaButti K."/>
            <person name="Lipzen A."/>
            <person name="Andreopoulos W."/>
            <person name="Pangilinan J."/>
            <person name="Riley R."/>
            <person name="Hundley H."/>
            <person name="Na H."/>
            <person name="Barry K."/>
            <person name="Grigoriev I.V."/>
            <person name="Stajich J.E."/>
            <person name="Kennedy P.G."/>
        </authorList>
    </citation>
    <scope>NUCLEOTIDE SEQUENCE</scope>
    <source>
        <strain evidence="2">DOB743</strain>
    </source>
</reference>
<keyword evidence="1" id="KW-1133">Transmembrane helix</keyword>
<feature type="transmembrane region" description="Helical" evidence="1">
    <location>
        <begin position="22"/>
        <end position="41"/>
    </location>
</feature>
<keyword evidence="3" id="KW-1185">Reference proteome</keyword>
<keyword evidence="1" id="KW-0812">Transmembrane</keyword>
<dbReference type="OrthoDB" id="2672067at2759"/>
<gene>
    <name evidence="2" type="ORF">EV702DRAFT_1270135</name>
</gene>
<dbReference type="EMBL" id="JABBWD010000044">
    <property type="protein sequence ID" value="KAG1774121.1"/>
    <property type="molecule type" value="Genomic_DNA"/>
</dbReference>
<protein>
    <submittedName>
        <fullName evidence="2">Uncharacterized protein</fullName>
    </submittedName>
</protein>
<comment type="caution">
    <text evidence="2">The sequence shown here is derived from an EMBL/GenBank/DDBJ whole genome shotgun (WGS) entry which is preliminary data.</text>
</comment>
<dbReference type="Proteomes" id="UP000714275">
    <property type="component" value="Unassembled WGS sequence"/>
</dbReference>
<keyword evidence="1" id="KW-0472">Membrane</keyword>